<reference evidence="2" key="1">
    <citation type="submission" date="2022-11" db="UniProtKB">
        <authorList>
            <consortium name="WormBaseParasite"/>
        </authorList>
    </citation>
    <scope>IDENTIFICATION</scope>
</reference>
<evidence type="ECO:0000313" key="1">
    <source>
        <dbReference type="Proteomes" id="UP000887580"/>
    </source>
</evidence>
<organism evidence="1 2">
    <name type="scientific">Panagrolaimus sp. PS1159</name>
    <dbReference type="NCBI Taxonomy" id="55785"/>
    <lineage>
        <taxon>Eukaryota</taxon>
        <taxon>Metazoa</taxon>
        <taxon>Ecdysozoa</taxon>
        <taxon>Nematoda</taxon>
        <taxon>Chromadorea</taxon>
        <taxon>Rhabditida</taxon>
        <taxon>Tylenchina</taxon>
        <taxon>Panagrolaimomorpha</taxon>
        <taxon>Panagrolaimoidea</taxon>
        <taxon>Panagrolaimidae</taxon>
        <taxon>Panagrolaimus</taxon>
    </lineage>
</organism>
<dbReference type="WBParaSite" id="PS1159_v2.g7263.t1">
    <property type="protein sequence ID" value="PS1159_v2.g7263.t1"/>
    <property type="gene ID" value="PS1159_v2.g7263"/>
</dbReference>
<name>A0AC35GPM1_9BILA</name>
<accession>A0AC35GPM1</accession>
<dbReference type="Proteomes" id="UP000887580">
    <property type="component" value="Unplaced"/>
</dbReference>
<sequence>MQTFLKKLQRVYQDLYEKAKEKNQVTGSILKQPQFKHLDEILKSDFTNVAEASLKFSVFVNIDFLQELLDIRRPVAFEAKFEEISTPKAAKKVAFAVVRIPHYGTDCTFSTGQQILLVSGGVNLTLKIVKIDKVKKFIILAAYFYKNLEKYRNLCNDKFFDIFILPNDKMLNTVENAINVINNNAAKFEDKLFLKSSTPNNRAIDQYNTRMNNWIRRASLPQLNVKQQEAVYGISQCSESSTFVLFGPPGTGKTTTLVEAVCQIAKNPAFENNHILVCAPSNLAADVFAEDLIKSQGFKPSEIFRFMPENRDASEVRSDDLKGVTRTKKLPGGITAGFATEMECWLALGFFGTDETRLILAGDPRLLGPVCTTQVLSSFGLKKSLLHRLISIENIENDPRQMIQLTYNYRSHPAIVEFISSNFYDNTLVAMNKTSRCILPFLPNPGFPLMFHNVNGKQRKENNTWANIPEAKVVIDYVRKCINAGYKPEEIGVVSPYKYQGKIIRSRLKNSKVTVETVEKFQGSERKIIIITTTRIKRLGFVAEALRFNTSVSRGKDLVILVGKEEALSKFSWFKNFIDACRNNSSNTAGGGDDDIETSEEEDTDETSDGDDEDETWEMLENLRIN</sequence>
<evidence type="ECO:0000313" key="2">
    <source>
        <dbReference type="WBParaSite" id="PS1159_v2.g7263.t1"/>
    </source>
</evidence>
<protein>
    <submittedName>
        <fullName evidence="2">RNA helicase</fullName>
    </submittedName>
</protein>
<proteinExistence type="predicted"/>